<dbReference type="InterPro" id="IPR002104">
    <property type="entry name" value="Integrase_catalytic"/>
</dbReference>
<sequence length="227" mass="25716">MKVNRHGQAKILSPQEIAWLFDGKLGLVADLKVFRLLIWLVEGKEFGAIASLSLLSYIEGLPTERDRALFGICLYTTARINEACSLHTADVYGADGRVRDRITFRRATIKGKQETRSVPVSPELRQLLEEYWSACPYLFPGRWGRGRICPESADAILRAAFKRLGIEGASTHSFRRTAITWMHNERVPIKHIQSISGHRSLSALQRYIDVTEKDKEMAIATLSFRSQ</sequence>
<dbReference type="InterPro" id="IPR011010">
    <property type="entry name" value="DNA_brk_join_enz"/>
</dbReference>
<comment type="similarity">
    <text evidence="1">Belongs to the 'phage' integrase family.</text>
</comment>
<gene>
    <name evidence="5" type="ORF">NDI38_25105</name>
</gene>
<dbReference type="EMBL" id="JAMPLM010000041">
    <property type="protein sequence ID" value="MEP1061682.1"/>
    <property type="molecule type" value="Genomic_DNA"/>
</dbReference>
<proteinExistence type="inferred from homology"/>
<dbReference type="PANTHER" id="PTHR30349">
    <property type="entry name" value="PHAGE INTEGRASE-RELATED"/>
    <property type="match status" value="1"/>
</dbReference>
<evidence type="ECO:0000256" key="1">
    <source>
        <dbReference type="ARBA" id="ARBA00008857"/>
    </source>
</evidence>
<name>A0ABV0KRB9_9CYAN</name>
<accession>A0ABV0KRB9</accession>
<keyword evidence="2" id="KW-0238">DNA-binding</keyword>
<feature type="domain" description="Tyr recombinase" evidence="4">
    <location>
        <begin position="35"/>
        <end position="220"/>
    </location>
</feature>
<evidence type="ECO:0000313" key="5">
    <source>
        <dbReference type="EMBL" id="MEP1061682.1"/>
    </source>
</evidence>
<dbReference type="Proteomes" id="UP001476950">
    <property type="component" value="Unassembled WGS sequence"/>
</dbReference>
<dbReference type="RefSeq" id="WP_347240676.1">
    <property type="nucleotide sequence ID" value="NZ_JAMPLM010000041.1"/>
</dbReference>
<dbReference type="PANTHER" id="PTHR30349:SF41">
    <property type="entry name" value="INTEGRASE_RECOMBINASE PROTEIN MJ0367-RELATED"/>
    <property type="match status" value="1"/>
</dbReference>
<dbReference type="InterPro" id="IPR050090">
    <property type="entry name" value="Tyrosine_recombinase_XerCD"/>
</dbReference>
<dbReference type="Gene3D" id="1.10.443.10">
    <property type="entry name" value="Intergrase catalytic core"/>
    <property type="match status" value="1"/>
</dbReference>
<evidence type="ECO:0000256" key="3">
    <source>
        <dbReference type="ARBA" id="ARBA00023172"/>
    </source>
</evidence>
<keyword evidence="6" id="KW-1185">Reference proteome</keyword>
<dbReference type="PROSITE" id="PS51898">
    <property type="entry name" value="TYR_RECOMBINASE"/>
    <property type="match status" value="1"/>
</dbReference>
<organism evidence="5 6">
    <name type="scientific">Stenomitos frigidus AS-A4</name>
    <dbReference type="NCBI Taxonomy" id="2933935"/>
    <lineage>
        <taxon>Bacteria</taxon>
        <taxon>Bacillati</taxon>
        <taxon>Cyanobacteriota</taxon>
        <taxon>Cyanophyceae</taxon>
        <taxon>Leptolyngbyales</taxon>
        <taxon>Leptolyngbyaceae</taxon>
        <taxon>Stenomitos</taxon>
    </lineage>
</organism>
<comment type="caution">
    <text evidence="5">The sequence shown here is derived from an EMBL/GenBank/DDBJ whole genome shotgun (WGS) entry which is preliminary data.</text>
</comment>
<evidence type="ECO:0000259" key="4">
    <source>
        <dbReference type="PROSITE" id="PS51898"/>
    </source>
</evidence>
<evidence type="ECO:0000313" key="6">
    <source>
        <dbReference type="Proteomes" id="UP001476950"/>
    </source>
</evidence>
<reference evidence="5 6" key="1">
    <citation type="submission" date="2022-04" db="EMBL/GenBank/DDBJ databases">
        <title>Positive selection, recombination, and allopatry shape intraspecific diversity of widespread and dominant cyanobacteria.</title>
        <authorList>
            <person name="Wei J."/>
            <person name="Shu W."/>
            <person name="Hu C."/>
        </authorList>
    </citation>
    <scope>NUCLEOTIDE SEQUENCE [LARGE SCALE GENOMIC DNA]</scope>
    <source>
        <strain evidence="5 6">AS-A4</strain>
    </source>
</reference>
<dbReference type="InterPro" id="IPR013762">
    <property type="entry name" value="Integrase-like_cat_sf"/>
</dbReference>
<dbReference type="Pfam" id="PF00589">
    <property type="entry name" value="Phage_integrase"/>
    <property type="match status" value="1"/>
</dbReference>
<evidence type="ECO:0000256" key="2">
    <source>
        <dbReference type="ARBA" id="ARBA00023125"/>
    </source>
</evidence>
<protein>
    <submittedName>
        <fullName evidence="5">Site-specific integrase</fullName>
    </submittedName>
</protein>
<dbReference type="CDD" id="cd00796">
    <property type="entry name" value="INT_Rci_Hp1_C"/>
    <property type="match status" value="1"/>
</dbReference>
<keyword evidence="3" id="KW-0233">DNA recombination</keyword>
<dbReference type="SUPFAM" id="SSF56349">
    <property type="entry name" value="DNA breaking-rejoining enzymes"/>
    <property type="match status" value="1"/>
</dbReference>